<proteinExistence type="predicted"/>
<feature type="chain" id="PRO_5041303475" description="TM2 domain-containing protein" evidence="1">
    <location>
        <begin position="23"/>
        <end position="141"/>
    </location>
</feature>
<dbReference type="AlphaFoldDB" id="A0AA37CJI6"/>
<sequence>MKYLSLLALSFVALTGCTTHLATGQKQELAVYESKGLVVEEKSVATAAVLGLLPGVPYCYVGSYGLCIATIPLYPFLGPLWQPFDVAGAAKSENYYATKIAVEREKAKALREIDHKLEDKQLTYEQHIREQRTIEARYSAY</sequence>
<evidence type="ECO:0000256" key="1">
    <source>
        <dbReference type="SAM" id="SignalP"/>
    </source>
</evidence>
<accession>A0AA37CJI6</accession>
<name>A0AA37CJI6_AQUAC</name>
<dbReference type="EMBL" id="BPMT01000026">
    <property type="protein sequence ID" value="GIZ94923.1"/>
    <property type="molecule type" value="Genomic_DNA"/>
</dbReference>
<evidence type="ECO:0000313" key="5">
    <source>
        <dbReference type="Proteomes" id="UP000887228"/>
    </source>
</evidence>
<dbReference type="RefSeq" id="WP_203788623.1">
    <property type="nucleotide sequence ID" value="NZ_AP024354.1"/>
</dbReference>
<feature type="signal peptide" evidence="1">
    <location>
        <begin position="1"/>
        <end position="22"/>
    </location>
</feature>
<organism evidence="2 4">
    <name type="scientific">Aquipseudomonas alcaligenes</name>
    <name type="common">Pseudomonas alcaligenes</name>
    <dbReference type="NCBI Taxonomy" id="43263"/>
    <lineage>
        <taxon>Bacteria</taxon>
        <taxon>Pseudomonadati</taxon>
        <taxon>Pseudomonadota</taxon>
        <taxon>Gammaproteobacteria</taxon>
        <taxon>Pseudomonadales</taxon>
        <taxon>Pseudomonadaceae</taxon>
        <taxon>Aquipseudomonas</taxon>
    </lineage>
</organism>
<gene>
    <name evidence="2" type="ORF">KAM435_38790</name>
    <name evidence="3" type="ORF">KAM436_38910</name>
</gene>
<evidence type="ECO:0000313" key="4">
    <source>
        <dbReference type="Proteomes" id="UP000887212"/>
    </source>
</evidence>
<evidence type="ECO:0008006" key="6">
    <source>
        <dbReference type="Google" id="ProtNLM"/>
    </source>
</evidence>
<dbReference type="Proteomes" id="UP000887228">
    <property type="component" value="Unassembled WGS sequence"/>
</dbReference>
<evidence type="ECO:0000313" key="3">
    <source>
        <dbReference type="EMBL" id="GIZ94923.1"/>
    </source>
</evidence>
<dbReference type="Proteomes" id="UP000887212">
    <property type="component" value="Unassembled WGS sequence"/>
</dbReference>
<dbReference type="EMBL" id="BPMS01000028">
    <property type="protein sequence ID" value="GIZ90552.1"/>
    <property type="molecule type" value="Genomic_DNA"/>
</dbReference>
<comment type="caution">
    <text evidence="2">The sequence shown here is derived from an EMBL/GenBank/DDBJ whole genome shotgun (WGS) entry which is preliminary data.</text>
</comment>
<evidence type="ECO:0000313" key="2">
    <source>
        <dbReference type="EMBL" id="GIZ90552.1"/>
    </source>
</evidence>
<reference evidence="2 5" key="1">
    <citation type="submission" date="2021-07" db="EMBL/GenBank/DDBJ databases">
        <title>Whole genome sequencing of carbapenem-resistant Pseudomonas spp. isolated in Japan.</title>
        <authorList>
            <person name="Suzuki M."/>
            <person name="Maehana S."/>
            <person name="Kitasato H."/>
        </authorList>
    </citation>
    <scope>NUCLEOTIDE SEQUENCE</scope>
    <source>
        <strain evidence="2">KAM435</strain>
        <strain evidence="3 5">KAM436</strain>
    </source>
</reference>
<dbReference type="PROSITE" id="PS51257">
    <property type="entry name" value="PROKAR_LIPOPROTEIN"/>
    <property type="match status" value="1"/>
</dbReference>
<protein>
    <recommendedName>
        <fullName evidence="6">TM2 domain-containing protein</fullName>
    </recommendedName>
</protein>
<keyword evidence="1" id="KW-0732">Signal</keyword>